<feature type="region of interest" description="Disordered" evidence="1">
    <location>
        <begin position="1"/>
        <end position="20"/>
    </location>
</feature>
<feature type="compositionally biased region" description="Polar residues" evidence="1">
    <location>
        <begin position="7"/>
        <end position="20"/>
    </location>
</feature>
<dbReference type="EMBL" id="CAEZXX010000259">
    <property type="protein sequence ID" value="CAB4732432.1"/>
    <property type="molecule type" value="Genomic_DNA"/>
</dbReference>
<feature type="region of interest" description="Disordered" evidence="1">
    <location>
        <begin position="26"/>
        <end position="52"/>
    </location>
</feature>
<sequence length="133" mass="13852">MVASIVLSPSSARKNTTVTTQNALRLPSRARSRSSSVNRSPRSVQSAKITNATAATTLMGRVGSAAPTAAPMPTDTACTTAVAVVMPASTTRIGNRVAKVRAINWLLSPSSATKIKAKLIRNAETTEDMGVSR</sequence>
<reference evidence="2" key="1">
    <citation type="submission" date="2020-05" db="EMBL/GenBank/DDBJ databases">
        <authorList>
            <person name="Chiriac C."/>
            <person name="Salcher M."/>
            <person name="Ghai R."/>
            <person name="Kavagutti S V."/>
        </authorList>
    </citation>
    <scope>NUCLEOTIDE SEQUENCE</scope>
</reference>
<name>A0A6J6SCD3_9ZZZZ</name>
<feature type="compositionally biased region" description="Low complexity" evidence="1">
    <location>
        <begin position="26"/>
        <end position="44"/>
    </location>
</feature>
<accession>A0A6J6SCD3</accession>
<evidence type="ECO:0000313" key="2">
    <source>
        <dbReference type="EMBL" id="CAB4732432.1"/>
    </source>
</evidence>
<dbReference type="AlphaFoldDB" id="A0A6J6SCD3"/>
<organism evidence="2">
    <name type="scientific">freshwater metagenome</name>
    <dbReference type="NCBI Taxonomy" id="449393"/>
    <lineage>
        <taxon>unclassified sequences</taxon>
        <taxon>metagenomes</taxon>
        <taxon>ecological metagenomes</taxon>
    </lineage>
</organism>
<proteinExistence type="predicted"/>
<evidence type="ECO:0000256" key="1">
    <source>
        <dbReference type="SAM" id="MobiDB-lite"/>
    </source>
</evidence>
<protein>
    <submittedName>
        <fullName evidence="2">Unannotated protein</fullName>
    </submittedName>
</protein>
<gene>
    <name evidence="2" type="ORF">UFOPK2602_02419</name>
</gene>